<dbReference type="NCBIfam" id="NF047798">
    <property type="entry name" value="leader_Chryseo"/>
    <property type="match status" value="1"/>
</dbReference>
<protein>
    <recommendedName>
        <fullName evidence="4">Bacteriocin-type signal sequence-containing protein</fullName>
    </recommendedName>
</protein>
<organism evidence="2 3">
    <name type="scientific">Chryseobacterium oryctis</name>
    <dbReference type="NCBI Taxonomy" id="2952618"/>
    <lineage>
        <taxon>Bacteria</taxon>
        <taxon>Pseudomonadati</taxon>
        <taxon>Bacteroidota</taxon>
        <taxon>Flavobacteriia</taxon>
        <taxon>Flavobacteriales</taxon>
        <taxon>Weeksellaceae</taxon>
        <taxon>Chryseobacterium group</taxon>
        <taxon>Chryseobacterium</taxon>
    </lineage>
</organism>
<dbReference type="InterPro" id="IPR058074">
    <property type="entry name" value="Bacteriocin-like"/>
</dbReference>
<dbReference type="RefSeq" id="WP_264743438.1">
    <property type="nucleotide sequence ID" value="NZ_JAPDHV010000003.1"/>
</dbReference>
<evidence type="ECO:0000256" key="1">
    <source>
        <dbReference type="SAM" id="MobiDB-lite"/>
    </source>
</evidence>
<sequence length="51" mass="5945">MKNLKKISRDKLRKIKGGENSPCGPSPIDPTRDYPCYELYCEGNQWVIIWC</sequence>
<dbReference type="EMBL" id="JAPDHV010000003">
    <property type="protein sequence ID" value="MCW3161499.1"/>
    <property type="molecule type" value="Genomic_DNA"/>
</dbReference>
<proteinExistence type="predicted"/>
<dbReference type="Proteomes" id="UP001163719">
    <property type="component" value="Unassembled WGS sequence"/>
</dbReference>
<name>A0ABT3HNY6_9FLAO</name>
<evidence type="ECO:0000313" key="2">
    <source>
        <dbReference type="EMBL" id="MCW3161499.1"/>
    </source>
</evidence>
<comment type="caution">
    <text evidence="2">The sequence shown here is derived from an EMBL/GenBank/DDBJ whole genome shotgun (WGS) entry which is preliminary data.</text>
</comment>
<gene>
    <name evidence="2" type="ORF">OH806_09510</name>
</gene>
<keyword evidence="3" id="KW-1185">Reference proteome</keyword>
<feature type="compositionally biased region" description="Basic residues" evidence="1">
    <location>
        <begin position="1"/>
        <end position="15"/>
    </location>
</feature>
<reference evidence="2" key="1">
    <citation type="submission" date="2022-10" db="EMBL/GenBank/DDBJ databases">
        <title>Chryseobacterium babae sp. nov. isolated from the gut of the beetle Oryctes rhinoceros, and Chryseobacterium kimseyorum sp. nov., isolated from a stick insect rearing cage.</title>
        <authorList>
            <person name="Shelomi M."/>
            <person name="Han C.-J."/>
            <person name="Chen W.-M."/>
            <person name="Chen H.-K."/>
            <person name="Liaw S.-J."/>
            <person name="Muhle E."/>
            <person name="Clermont D."/>
        </authorList>
    </citation>
    <scope>NUCLEOTIDE SEQUENCE</scope>
    <source>
        <strain evidence="2">WLa1L2M3</strain>
    </source>
</reference>
<accession>A0ABT3HNY6</accession>
<evidence type="ECO:0008006" key="4">
    <source>
        <dbReference type="Google" id="ProtNLM"/>
    </source>
</evidence>
<evidence type="ECO:0000313" key="3">
    <source>
        <dbReference type="Proteomes" id="UP001163719"/>
    </source>
</evidence>
<feature type="region of interest" description="Disordered" evidence="1">
    <location>
        <begin position="1"/>
        <end position="28"/>
    </location>
</feature>